<proteinExistence type="predicted"/>
<accession>A0A7S1GL91</accession>
<sequence>MTDPTILESTGYQVVLFLHDGEFQHNITEGRHYKAEEFVMRGFVKGFGCMRAPWCSQRCRKRGYTPSVVHKPSMFDSYTIPNRANLPVSTNTTMTEWLSSLGAHLPQQPPQLRPVCYGHSFAVRRKELTSSFRKPLLFWNQLVARLQEGQLVDQIFAERAYAALLSHPILNVTQDILKQRARTYLGEGVVAVRDWKREMPGLLLQ</sequence>
<name>A0A7S1GL91_CYCTE</name>
<evidence type="ECO:0000313" key="1">
    <source>
        <dbReference type="EMBL" id="CAD8935972.1"/>
    </source>
</evidence>
<dbReference type="EMBL" id="HBFW01010894">
    <property type="protein sequence ID" value="CAD8935972.1"/>
    <property type="molecule type" value="Transcribed_RNA"/>
</dbReference>
<dbReference type="AlphaFoldDB" id="A0A7S1GL91"/>
<organism evidence="1">
    <name type="scientific">Cyclophora tenuis</name>
    <name type="common">Marine diatom</name>
    <dbReference type="NCBI Taxonomy" id="216820"/>
    <lineage>
        <taxon>Eukaryota</taxon>
        <taxon>Sar</taxon>
        <taxon>Stramenopiles</taxon>
        <taxon>Ochrophyta</taxon>
        <taxon>Bacillariophyta</taxon>
        <taxon>Fragilariophyceae</taxon>
        <taxon>Fragilariophycidae</taxon>
        <taxon>Cyclophorales</taxon>
        <taxon>Cyclophoraceae</taxon>
        <taxon>Cyclophora</taxon>
    </lineage>
</organism>
<reference evidence="1" key="1">
    <citation type="submission" date="2021-01" db="EMBL/GenBank/DDBJ databases">
        <authorList>
            <person name="Corre E."/>
            <person name="Pelletier E."/>
            <person name="Niang G."/>
            <person name="Scheremetjew M."/>
            <person name="Finn R."/>
            <person name="Kale V."/>
            <person name="Holt S."/>
            <person name="Cochrane G."/>
            <person name="Meng A."/>
            <person name="Brown T."/>
            <person name="Cohen L."/>
        </authorList>
    </citation>
    <scope>NUCLEOTIDE SEQUENCE</scope>
    <source>
        <strain evidence="1">ECT3854</strain>
    </source>
</reference>
<gene>
    <name evidence="1" type="ORF">CTEN0397_LOCUS7006</name>
</gene>
<protein>
    <submittedName>
        <fullName evidence="1">Uncharacterized protein</fullName>
    </submittedName>
</protein>